<proteinExistence type="predicted"/>
<name>A0A4Y5FG56_9CAUD</name>
<protein>
    <submittedName>
        <fullName evidence="1">Uncharacterized protein</fullName>
    </submittedName>
</protein>
<accession>A0A4Y5FG56</accession>
<dbReference type="EMBL" id="MK504443">
    <property type="protein sequence ID" value="QBJ03418.1"/>
    <property type="molecule type" value="Genomic_DNA"/>
</dbReference>
<dbReference type="Proteomes" id="UP000308874">
    <property type="component" value="Segment"/>
</dbReference>
<keyword evidence="2" id="KW-1185">Reference proteome</keyword>
<reference evidence="1 2" key="1">
    <citation type="submission" date="2019-02" db="EMBL/GenBank/DDBJ databases">
        <title>Isolation of virulent Lactobacillus brevis phages.</title>
        <authorList>
            <person name="Feyereisen M."/>
            <person name="Mahony J."/>
            <person name="O'Sullivan T."/>
            <person name="van Sinderen D."/>
        </authorList>
    </citation>
    <scope>NUCLEOTIDE SEQUENCE [LARGE SCALE GENOMIC DNA]</scope>
</reference>
<evidence type="ECO:0000313" key="2">
    <source>
        <dbReference type="Proteomes" id="UP000308874"/>
    </source>
</evidence>
<evidence type="ECO:0000313" key="1">
    <source>
        <dbReference type="EMBL" id="QBJ03418.1"/>
    </source>
</evidence>
<gene>
    <name evidence="1" type="ORF">B521_0068</name>
</gene>
<sequence>MYTLIPKVSFYFDNHSFRVENTYEVKEENNVVTIQTDSGSWNISKDFWNLTMLAYIKDLVLLEEYYA</sequence>
<organism evidence="1 2">
    <name type="scientific">Lactobacillus phage 521B</name>
    <dbReference type="NCBI Taxonomy" id="2510942"/>
    <lineage>
        <taxon>Viruses</taxon>
        <taxon>Duplodnaviria</taxon>
        <taxon>Heunggongvirae</taxon>
        <taxon>Uroviricota</taxon>
        <taxon>Caudoviricetes</taxon>
        <taxon>Herelleviridae</taxon>
        <taxon>Tybeckvirus</taxon>
        <taxon>Tybeckvirus tv521B</taxon>
    </lineage>
</organism>